<reference evidence="2" key="2">
    <citation type="submission" date="2023-06" db="EMBL/GenBank/DDBJ databases">
        <authorList>
            <consortium name="Lawrence Berkeley National Laboratory"/>
            <person name="Haridas S."/>
            <person name="Hensen N."/>
            <person name="Bonometti L."/>
            <person name="Westerberg I."/>
            <person name="Brannstrom I.O."/>
            <person name="Guillou S."/>
            <person name="Cros-Aarteil S."/>
            <person name="Calhoun S."/>
            <person name="Kuo A."/>
            <person name="Mondo S."/>
            <person name="Pangilinan J."/>
            <person name="Riley R."/>
            <person name="Labutti K."/>
            <person name="Andreopoulos B."/>
            <person name="Lipzen A."/>
            <person name="Chen C."/>
            <person name="Yanf M."/>
            <person name="Daum C."/>
            <person name="Ng V."/>
            <person name="Clum A."/>
            <person name="Steindorff A."/>
            <person name="Ohm R."/>
            <person name="Martin F."/>
            <person name="Silar P."/>
            <person name="Natvig D."/>
            <person name="Lalanne C."/>
            <person name="Gautier V."/>
            <person name="Ament-Velasquez S.L."/>
            <person name="Kruys A."/>
            <person name="Hutchinson M.I."/>
            <person name="Powell A.J."/>
            <person name="Barry K."/>
            <person name="Miller A.N."/>
            <person name="Grigoriev I.V."/>
            <person name="Debuchy R."/>
            <person name="Gladieux P."/>
            <person name="Thoren M.H."/>
            <person name="Johannesson H."/>
        </authorList>
    </citation>
    <scope>NUCLEOTIDE SEQUENCE</scope>
    <source>
        <strain evidence="2">SMH4131-1</strain>
    </source>
</reference>
<comment type="caution">
    <text evidence="2">The sequence shown here is derived from an EMBL/GenBank/DDBJ whole genome shotgun (WGS) entry which is preliminary data.</text>
</comment>
<dbReference type="EMBL" id="JAUEPO010000004">
    <property type="protein sequence ID" value="KAK3324468.1"/>
    <property type="molecule type" value="Genomic_DNA"/>
</dbReference>
<reference evidence="2" key="1">
    <citation type="journal article" date="2023" name="Mol. Phylogenet. Evol.">
        <title>Genome-scale phylogeny and comparative genomics of the fungal order Sordariales.</title>
        <authorList>
            <person name="Hensen N."/>
            <person name="Bonometti L."/>
            <person name="Westerberg I."/>
            <person name="Brannstrom I.O."/>
            <person name="Guillou S."/>
            <person name="Cros-Aarteil S."/>
            <person name="Calhoun S."/>
            <person name="Haridas S."/>
            <person name="Kuo A."/>
            <person name="Mondo S."/>
            <person name="Pangilinan J."/>
            <person name="Riley R."/>
            <person name="LaButti K."/>
            <person name="Andreopoulos B."/>
            <person name="Lipzen A."/>
            <person name="Chen C."/>
            <person name="Yan M."/>
            <person name="Daum C."/>
            <person name="Ng V."/>
            <person name="Clum A."/>
            <person name="Steindorff A."/>
            <person name="Ohm R.A."/>
            <person name="Martin F."/>
            <person name="Silar P."/>
            <person name="Natvig D.O."/>
            <person name="Lalanne C."/>
            <person name="Gautier V."/>
            <person name="Ament-Velasquez S.L."/>
            <person name="Kruys A."/>
            <person name="Hutchinson M.I."/>
            <person name="Powell A.J."/>
            <person name="Barry K."/>
            <person name="Miller A.N."/>
            <person name="Grigoriev I.V."/>
            <person name="Debuchy R."/>
            <person name="Gladieux P."/>
            <person name="Hiltunen Thoren M."/>
            <person name="Johannesson H."/>
        </authorList>
    </citation>
    <scope>NUCLEOTIDE SEQUENCE</scope>
    <source>
        <strain evidence="2">SMH4131-1</strain>
    </source>
</reference>
<feature type="chain" id="PRO_5042264567" description="Secreted protein" evidence="1">
    <location>
        <begin position="31"/>
        <end position="96"/>
    </location>
</feature>
<evidence type="ECO:0000256" key="1">
    <source>
        <dbReference type="SAM" id="SignalP"/>
    </source>
</evidence>
<protein>
    <recommendedName>
        <fullName evidence="4">Secreted protein</fullName>
    </recommendedName>
</protein>
<proteinExistence type="predicted"/>
<keyword evidence="1" id="KW-0732">Signal</keyword>
<evidence type="ECO:0000313" key="3">
    <source>
        <dbReference type="Proteomes" id="UP001286456"/>
    </source>
</evidence>
<evidence type="ECO:0008006" key="4">
    <source>
        <dbReference type="Google" id="ProtNLM"/>
    </source>
</evidence>
<gene>
    <name evidence="2" type="ORF">B0T19DRAFT_428638</name>
</gene>
<dbReference type="Proteomes" id="UP001286456">
    <property type="component" value="Unassembled WGS sequence"/>
</dbReference>
<sequence>MHRADMFRGQHSSVLAVRVLLSWAWKRALGLRDARKPAELLFGPPSGRKWHRMAVPLPHRFPPTGLHMTRCSWLSRHREHSSLRAETRRYMRMACL</sequence>
<feature type="signal peptide" evidence="1">
    <location>
        <begin position="1"/>
        <end position="30"/>
    </location>
</feature>
<accession>A0AAE0MAF0</accession>
<evidence type="ECO:0000313" key="2">
    <source>
        <dbReference type="EMBL" id="KAK3324468.1"/>
    </source>
</evidence>
<dbReference type="AlphaFoldDB" id="A0AAE0MAF0"/>
<name>A0AAE0MAF0_9PEZI</name>
<keyword evidence="3" id="KW-1185">Reference proteome</keyword>
<organism evidence="2 3">
    <name type="scientific">Cercophora scortea</name>
    <dbReference type="NCBI Taxonomy" id="314031"/>
    <lineage>
        <taxon>Eukaryota</taxon>
        <taxon>Fungi</taxon>
        <taxon>Dikarya</taxon>
        <taxon>Ascomycota</taxon>
        <taxon>Pezizomycotina</taxon>
        <taxon>Sordariomycetes</taxon>
        <taxon>Sordariomycetidae</taxon>
        <taxon>Sordariales</taxon>
        <taxon>Lasiosphaeriaceae</taxon>
        <taxon>Cercophora</taxon>
    </lineage>
</organism>